<dbReference type="AlphaFoldDB" id="A0A9Q9AM64"/>
<dbReference type="InterPro" id="IPR011701">
    <property type="entry name" value="MFS"/>
</dbReference>
<feature type="transmembrane region" description="Helical" evidence="8">
    <location>
        <begin position="151"/>
        <end position="172"/>
    </location>
</feature>
<comment type="subcellular location">
    <subcellularLocation>
        <location evidence="1">Membrane</location>
        <topology evidence="1">Multi-pass membrane protein</topology>
    </subcellularLocation>
</comment>
<dbReference type="PANTHER" id="PTHR23511:SF5">
    <property type="entry name" value="MAJOR FACILITATOR-TYPE TRANSPORTER HXNZ-RELATED"/>
    <property type="match status" value="1"/>
</dbReference>
<feature type="transmembrane region" description="Helical" evidence="8">
    <location>
        <begin position="422"/>
        <end position="440"/>
    </location>
</feature>
<feature type="transmembrane region" description="Helical" evidence="8">
    <location>
        <begin position="239"/>
        <end position="262"/>
    </location>
</feature>
<gene>
    <name evidence="10" type="ORF">Slin15195_G018860</name>
</gene>
<dbReference type="Pfam" id="PF07690">
    <property type="entry name" value="MFS_1"/>
    <property type="match status" value="1"/>
</dbReference>
<keyword evidence="5 8" id="KW-1133">Transmembrane helix</keyword>
<proteinExistence type="inferred from homology"/>
<feature type="transmembrane region" description="Helical" evidence="8">
    <location>
        <begin position="452"/>
        <end position="470"/>
    </location>
</feature>
<keyword evidence="11" id="KW-1185">Reference proteome</keyword>
<evidence type="ECO:0000256" key="2">
    <source>
        <dbReference type="ARBA" id="ARBA00008335"/>
    </source>
</evidence>
<feature type="region of interest" description="Disordered" evidence="7">
    <location>
        <begin position="33"/>
        <end position="64"/>
    </location>
</feature>
<evidence type="ECO:0000313" key="10">
    <source>
        <dbReference type="EMBL" id="USW48567.1"/>
    </source>
</evidence>
<dbReference type="InterPro" id="IPR036259">
    <property type="entry name" value="MFS_trans_sf"/>
</dbReference>
<dbReference type="FunFam" id="1.20.1250.20:FF:000171">
    <property type="entry name" value="MFS general substrate transporter"/>
    <property type="match status" value="1"/>
</dbReference>
<dbReference type="InterPro" id="IPR020846">
    <property type="entry name" value="MFS_dom"/>
</dbReference>
<dbReference type="CDD" id="cd17316">
    <property type="entry name" value="MFS_SV2_like"/>
    <property type="match status" value="1"/>
</dbReference>
<organism evidence="10 11">
    <name type="scientific">Septoria linicola</name>
    <dbReference type="NCBI Taxonomy" id="215465"/>
    <lineage>
        <taxon>Eukaryota</taxon>
        <taxon>Fungi</taxon>
        <taxon>Dikarya</taxon>
        <taxon>Ascomycota</taxon>
        <taxon>Pezizomycotina</taxon>
        <taxon>Dothideomycetes</taxon>
        <taxon>Dothideomycetidae</taxon>
        <taxon>Mycosphaerellales</taxon>
        <taxon>Mycosphaerellaceae</taxon>
        <taxon>Septoria</taxon>
    </lineage>
</organism>
<evidence type="ECO:0000256" key="7">
    <source>
        <dbReference type="SAM" id="MobiDB-lite"/>
    </source>
</evidence>
<dbReference type="SUPFAM" id="SSF103473">
    <property type="entry name" value="MFS general substrate transporter"/>
    <property type="match status" value="1"/>
</dbReference>
<dbReference type="PANTHER" id="PTHR23511">
    <property type="entry name" value="SYNAPTIC VESICLE GLYCOPROTEIN 2"/>
    <property type="match status" value="1"/>
</dbReference>
<evidence type="ECO:0000256" key="4">
    <source>
        <dbReference type="ARBA" id="ARBA00022692"/>
    </source>
</evidence>
<dbReference type="Proteomes" id="UP001056384">
    <property type="component" value="Chromosome 1"/>
</dbReference>
<evidence type="ECO:0000256" key="5">
    <source>
        <dbReference type="ARBA" id="ARBA00022989"/>
    </source>
</evidence>
<evidence type="ECO:0000256" key="1">
    <source>
        <dbReference type="ARBA" id="ARBA00004141"/>
    </source>
</evidence>
<keyword evidence="6 8" id="KW-0472">Membrane</keyword>
<feature type="domain" description="Major facilitator superfamily (MFS) profile" evidence="9">
    <location>
        <begin position="116"/>
        <end position="561"/>
    </location>
</feature>
<dbReference type="EMBL" id="CP099418">
    <property type="protein sequence ID" value="USW48567.1"/>
    <property type="molecule type" value="Genomic_DNA"/>
</dbReference>
<feature type="transmembrane region" description="Helical" evidence="8">
    <location>
        <begin position="208"/>
        <end position="232"/>
    </location>
</feature>
<feature type="transmembrane region" description="Helical" evidence="8">
    <location>
        <begin position="375"/>
        <end position="396"/>
    </location>
</feature>
<evidence type="ECO:0000259" key="9">
    <source>
        <dbReference type="PROSITE" id="PS50850"/>
    </source>
</evidence>
<keyword evidence="3" id="KW-0813">Transport</keyword>
<comment type="similarity">
    <text evidence="2">Belongs to the major facilitator superfamily.</text>
</comment>
<evidence type="ECO:0000256" key="3">
    <source>
        <dbReference type="ARBA" id="ARBA00022448"/>
    </source>
</evidence>
<dbReference type="GO" id="GO:0022857">
    <property type="term" value="F:transmembrane transporter activity"/>
    <property type="evidence" value="ECO:0007669"/>
    <property type="project" value="InterPro"/>
</dbReference>
<sequence>MGILQFINSFAKHDAADFEDVYVPLDQAPRRRSVGSNIGDRKGSLGTDSEKGIETPSSFDSGNQQARPVRLTLESLRAEIESELAAGGTQTAYDTKSKIINKAIQDIGMGPYQWQLFVLCGFGWFADNLWLQGIALTLPSLSAEFGIDSNMVRYTTLSLFLGLCIGASFWGVMSDIIGRRLAFNFTLLLAGIFGLAAGGAPTWIGTCALYACIGLGVGGNLPVDGALFLEFLPPSSNGLLTMLSVFWPIGQLVSSLIGWVFIVNYSDRWGWRYLVLTSGAITMFMFICRFFLFHLFESPKFLLSRGRQNEAVAVVRGIARYNKAKTWLSEDVLNAIGGHPDEVADMKLSNKEIIKRKFSSFSAERIGPLFRGPRLAISTVLIWFIWTTIGMGYPLFNAFLPQYLAQSGGGGETSENTTYRDYAITSVVGVPGSILACYLVNVKYLGRKNTMAIATVLSGIFLILFTQATSSGYQLAMSSLEAFFQNIMYGVLYAYTPEVFPAPNRGTGTGISSFVNRLAGLCAPIVAVNAGNADPKAPIYASAGLFFAAFLAMLVLPYETRGRQSL</sequence>
<reference evidence="10" key="1">
    <citation type="submission" date="2022-06" db="EMBL/GenBank/DDBJ databases">
        <title>Complete genome sequences of two strains of the flax pathogen Septoria linicola.</title>
        <authorList>
            <person name="Lapalu N."/>
            <person name="Simon A."/>
            <person name="Demenou B."/>
            <person name="Paumier D."/>
            <person name="Guillot M.-P."/>
            <person name="Gout L."/>
            <person name="Valade R."/>
        </authorList>
    </citation>
    <scope>NUCLEOTIDE SEQUENCE</scope>
    <source>
        <strain evidence="10">SE15195</strain>
    </source>
</reference>
<name>A0A9Q9AM64_9PEZI</name>
<dbReference type="PROSITE" id="PS50850">
    <property type="entry name" value="MFS"/>
    <property type="match status" value="1"/>
</dbReference>
<evidence type="ECO:0000256" key="6">
    <source>
        <dbReference type="ARBA" id="ARBA00023136"/>
    </source>
</evidence>
<dbReference type="Gene3D" id="1.20.1250.20">
    <property type="entry name" value="MFS general substrate transporter like domains"/>
    <property type="match status" value="1"/>
</dbReference>
<feature type="compositionally biased region" description="Polar residues" evidence="7">
    <location>
        <begin position="55"/>
        <end position="64"/>
    </location>
</feature>
<feature type="transmembrane region" description="Helical" evidence="8">
    <location>
        <begin position="274"/>
        <end position="296"/>
    </location>
</feature>
<protein>
    <submittedName>
        <fullName evidence="10">Major facilitator superfamily, MFS transporter superfamily</fullName>
    </submittedName>
</protein>
<keyword evidence="4 8" id="KW-0812">Transmembrane</keyword>
<accession>A0A9Q9AM64</accession>
<evidence type="ECO:0000313" key="11">
    <source>
        <dbReference type="Proteomes" id="UP001056384"/>
    </source>
</evidence>
<feature type="transmembrane region" description="Helical" evidence="8">
    <location>
        <begin position="181"/>
        <end position="202"/>
    </location>
</feature>
<feature type="compositionally biased region" description="Basic and acidic residues" evidence="7">
    <location>
        <begin position="39"/>
        <end position="53"/>
    </location>
</feature>
<feature type="transmembrane region" description="Helical" evidence="8">
    <location>
        <begin position="539"/>
        <end position="558"/>
    </location>
</feature>
<evidence type="ECO:0000256" key="8">
    <source>
        <dbReference type="SAM" id="Phobius"/>
    </source>
</evidence>
<dbReference type="GO" id="GO:0016020">
    <property type="term" value="C:membrane"/>
    <property type="evidence" value="ECO:0007669"/>
    <property type="project" value="UniProtKB-SubCell"/>
</dbReference>